<reference evidence="1" key="2">
    <citation type="journal article" date="2024" name="Plant">
        <title>Genomic evolution and insights into agronomic trait innovations of Sesamum species.</title>
        <authorList>
            <person name="Miao H."/>
            <person name="Wang L."/>
            <person name="Qu L."/>
            <person name="Liu H."/>
            <person name="Sun Y."/>
            <person name="Le M."/>
            <person name="Wang Q."/>
            <person name="Wei S."/>
            <person name="Zheng Y."/>
            <person name="Lin W."/>
            <person name="Duan Y."/>
            <person name="Cao H."/>
            <person name="Xiong S."/>
            <person name="Wang X."/>
            <person name="Wei L."/>
            <person name="Li C."/>
            <person name="Ma Q."/>
            <person name="Ju M."/>
            <person name="Zhao R."/>
            <person name="Li G."/>
            <person name="Mu C."/>
            <person name="Tian Q."/>
            <person name="Mei H."/>
            <person name="Zhang T."/>
            <person name="Gao T."/>
            <person name="Zhang H."/>
        </authorList>
    </citation>
    <scope>NUCLEOTIDE SEQUENCE</scope>
    <source>
        <strain evidence="1">KEN8</strain>
    </source>
</reference>
<proteinExistence type="predicted"/>
<dbReference type="AlphaFoldDB" id="A0AAW2IU37"/>
<name>A0AAW2IU37_9LAMI</name>
<comment type="caution">
    <text evidence="1">The sequence shown here is derived from an EMBL/GenBank/DDBJ whole genome shotgun (WGS) entry which is preliminary data.</text>
</comment>
<dbReference type="EMBL" id="JACGWM010001961">
    <property type="protein sequence ID" value="KAL0285190.1"/>
    <property type="molecule type" value="Genomic_DNA"/>
</dbReference>
<gene>
    <name evidence="1" type="ORF">Scaly_2826100</name>
</gene>
<sequence length="119" mass="14191">MSALVLDPLCSSLHRLDVEDFFKIPNLKKTYEHTVMINGYLYNRSPLLDTLRDFIVKRDMVRPAKIRFSTAFLTLKWFHTENVNLKKMFTFEKWTKSKYAKEAQEKTCGNYNIEDFLLE</sequence>
<accession>A0AAW2IU37</accession>
<organism evidence="1">
    <name type="scientific">Sesamum calycinum</name>
    <dbReference type="NCBI Taxonomy" id="2727403"/>
    <lineage>
        <taxon>Eukaryota</taxon>
        <taxon>Viridiplantae</taxon>
        <taxon>Streptophyta</taxon>
        <taxon>Embryophyta</taxon>
        <taxon>Tracheophyta</taxon>
        <taxon>Spermatophyta</taxon>
        <taxon>Magnoliopsida</taxon>
        <taxon>eudicotyledons</taxon>
        <taxon>Gunneridae</taxon>
        <taxon>Pentapetalae</taxon>
        <taxon>asterids</taxon>
        <taxon>lamiids</taxon>
        <taxon>Lamiales</taxon>
        <taxon>Pedaliaceae</taxon>
        <taxon>Sesamum</taxon>
    </lineage>
</organism>
<protein>
    <submittedName>
        <fullName evidence="1">Uncharacterized protein</fullName>
    </submittedName>
</protein>
<evidence type="ECO:0000313" key="1">
    <source>
        <dbReference type="EMBL" id="KAL0285190.1"/>
    </source>
</evidence>
<reference evidence="1" key="1">
    <citation type="submission" date="2020-06" db="EMBL/GenBank/DDBJ databases">
        <authorList>
            <person name="Li T."/>
            <person name="Hu X."/>
            <person name="Zhang T."/>
            <person name="Song X."/>
            <person name="Zhang H."/>
            <person name="Dai N."/>
            <person name="Sheng W."/>
            <person name="Hou X."/>
            <person name="Wei L."/>
        </authorList>
    </citation>
    <scope>NUCLEOTIDE SEQUENCE</scope>
    <source>
        <strain evidence="1">KEN8</strain>
        <tissue evidence="1">Leaf</tissue>
    </source>
</reference>